<evidence type="ECO:0000313" key="3">
    <source>
        <dbReference type="Proteomes" id="UP001152795"/>
    </source>
</evidence>
<sequence length="551" mass="60804">MTTSRHQIASLQPKKFALCFFPLDNSLEPCKTSLIKEGAVGEGNMVRLYWDKKNPDLPAKIILLDDDLKRLEKRRNEVIGTFNDPMTAEDKDIVQTWRRKRRADKLSEPKPKKKTGLGSLPVVTSTQKINATTHDQTPNSHSTISSSVDSSVTDVQLTTIATKNPTVPSLSATSPTLPAIVVQDSDLSTAVPIVPSLSISDSSTASNSYTISTTQTSHSSTSNIFPILSVSNHNFPSILPTVTTSITSVPRTLTVSNNHYTFSAFPLVTSSSHSTVQSFVPSTMNSDPQPLAPLTLDVTSEHSLPYSTFLSELHGTSKNMETIDVSSFNNLSFEFEGTSEPRVSTPVQSGFLTSSSLQETFPRSRGPNTFHNNTLPGQAENPLIVDQINTKIDNLSQKVDMVLANQRFIMDCLQHNANGFLNRPPTSRTPVSIAAEQNRNPQFNPPAADDTTSKELMMEELEALKNFKKKQGTTDAHFAVILLKEYTTPEERMNCTVHGAGPNSKGLRTDVLMKIKKGYERFYSNYSWGDAIKAMNTHMRKYCSSRKDTHE</sequence>
<accession>A0A7D9HF00</accession>
<gene>
    <name evidence="2" type="ORF">PACLA_8A054725</name>
</gene>
<feature type="region of interest" description="Disordered" evidence="1">
    <location>
        <begin position="100"/>
        <end position="124"/>
    </location>
</feature>
<dbReference type="Proteomes" id="UP001152795">
    <property type="component" value="Unassembled WGS sequence"/>
</dbReference>
<evidence type="ECO:0000313" key="2">
    <source>
        <dbReference type="EMBL" id="CAB3980930.1"/>
    </source>
</evidence>
<feature type="region of interest" description="Disordered" evidence="1">
    <location>
        <begin position="129"/>
        <end position="148"/>
    </location>
</feature>
<protein>
    <submittedName>
        <fullName evidence="2">Uncharacterized protein</fullName>
    </submittedName>
</protein>
<keyword evidence="3" id="KW-1185">Reference proteome</keyword>
<dbReference type="EMBL" id="CACRXK020000337">
    <property type="protein sequence ID" value="CAB3980930.1"/>
    <property type="molecule type" value="Genomic_DNA"/>
</dbReference>
<name>A0A7D9HF00_PARCT</name>
<evidence type="ECO:0000256" key="1">
    <source>
        <dbReference type="SAM" id="MobiDB-lite"/>
    </source>
</evidence>
<dbReference type="AlphaFoldDB" id="A0A7D9HF00"/>
<reference evidence="2" key="1">
    <citation type="submission" date="2020-04" db="EMBL/GenBank/DDBJ databases">
        <authorList>
            <person name="Alioto T."/>
            <person name="Alioto T."/>
            <person name="Gomez Garrido J."/>
        </authorList>
    </citation>
    <scope>NUCLEOTIDE SEQUENCE</scope>
    <source>
        <strain evidence="2">A484AB</strain>
    </source>
</reference>
<comment type="caution">
    <text evidence="2">The sequence shown here is derived from an EMBL/GenBank/DDBJ whole genome shotgun (WGS) entry which is preliminary data.</text>
</comment>
<proteinExistence type="predicted"/>
<feature type="compositionally biased region" description="Polar residues" evidence="1">
    <location>
        <begin position="129"/>
        <end position="139"/>
    </location>
</feature>
<organism evidence="2 3">
    <name type="scientific">Paramuricea clavata</name>
    <name type="common">Red gorgonian</name>
    <name type="synonym">Violescent sea-whip</name>
    <dbReference type="NCBI Taxonomy" id="317549"/>
    <lineage>
        <taxon>Eukaryota</taxon>
        <taxon>Metazoa</taxon>
        <taxon>Cnidaria</taxon>
        <taxon>Anthozoa</taxon>
        <taxon>Octocorallia</taxon>
        <taxon>Malacalcyonacea</taxon>
        <taxon>Plexauridae</taxon>
        <taxon>Paramuricea</taxon>
    </lineage>
</organism>